<dbReference type="PROSITE" id="PS50005">
    <property type="entry name" value="TPR"/>
    <property type="match status" value="1"/>
</dbReference>
<dbReference type="PROSITE" id="PS51781">
    <property type="entry name" value="SH3B"/>
    <property type="match status" value="1"/>
</dbReference>
<evidence type="ECO:0000256" key="1">
    <source>
        <dbReference type="PROSITE-ProRule" id="PRU00339"/>
    </source>
</evidence>
<feature type="domain" description="SH3b" evidence="4">
    <location>
        <begin position="183"/>
        <end position="250"/>
    </location>
</feature>
<evidence type="ECO:0000256" key="3">
    <source>
        <dbReference type="SAM" id="SignalP"/>
    </source>
</evidence>
<evidence type="ECO:0000313" key="6">
    <source>
        <dbReference type="Proteomes" id="UP000605201"/>
    </source>
</evidence>
<keyword evidence="2" id="KW-1133">Transmembrane helix</keyword>
<dbReference type="EMBL" id="JACNIG010000020">
    <property type="protein sequence ID" value="MBC8430346.1"/>
    <property type="molecule type" value="Genomic_DNA"/>
</dbReference>
<organism evidence="5 6">
    <name type="scientific">Candidatus Desulfatibia vada</name>
    <dbReference type="NCBI Taxonomy" id="2841696"/>
    <lineage>
        <taxon>Bacteria</taxon>
        <taxon>Pseudomonadati</taxon>
        <taxon>Thermodesulfobacteriota</taxon>
        <taxon>Desulfobacteria</taxon>
        <taxon>Desulfobacterales</taxon>
        <taxon>Desulfobacterales incertae sedis</taxon>
        <taxon>Candidatus Desulfatibia</taxon>
    </lineage>
</organism>
<keyword evidence="1" id="KW-0802">TPR repeat</keyword>
<dbReference type="Pfam" id="PF00515">
    <property type="entry name" value="TPR_1"/>
    <property type="match status" value="1"/>
</dbReference>
<dbReference type="Proteomes" id="UP000605201">
    <property type="component" value="Unassembled WGS sequence"/>
</dbReference>
<feature type="signal peptide" evidence="3">
    <location>
        <begin position="1"/>
        <end position="23"/>
    </location>
</feature>
<feature type="transmembrane region" description="Helical" evidence="2">
    <location>
        <begin position="162"/>
        <end position="180"/>
    </location>
</feature>
<feature type="chain" id="PRO_5035267552" evidence="3">
    <location>
        <begin position="24"/>
        <end position="250"/>
    </location>
</feature>
<reference evidence="5 6" key="1">
    <citation type="submission" date="2020-08" db="EMBL/GenBank/DDBJ databases">
        <title>Bridging the membrane lipid divide: bacteria of the FCB group superphylum have the potential to synthesize archaeal ether lipids.</title>
        <authorList>
            <person name="Villanueva L."/>
            <person name="Von Meijenfeldt F.A.B."/>
            <person name="Westbye A.B."/>
            <person name="Yadav S."/>
            <person name="Hopmans E.C."/>
            <person name="Dutilh B.E."/>
            <person name="Sinninghe Damste J.S."/>
        </authorList>
    </citation>
    <scope>NUCLEOTIDE SEQUENCE [LARGE SCALE GENOMIC DNA]</scope>
    <source>
        <strain evidence="5">NIOZ-UU17</strain>
    </source>
</reference>
<evidence type="ECO:0000259" key="4">
    <source>
        <dbReference type="PROSITE" id="PS51781"/>
    </source>
</evidence>
<accession>A0A8J6NX50</accession>
<gene>
    <name evidence="5" type="ORF">H8D96_00345</name>
</gene>
<dbReference type="PROSITE" id="PS50293">
    <property type="entry name" value="TPR_REGION"/>
    <property type="match status" value="1"/>
</dbReference>
<proteinExistence type="predicted"/>
<feature type="repeat" description="TPR" evidence="1">
    <location>
        <begin position="60"/>
        <end position="93"/>
    </location>
</feature>
<dbReference type="SUPFAM" id="SSF48452">
    <property type="entry name" value="TPR-like"/>
    <property type="match status" value="1"/>
</dbReference>
<dbReference type="InterPro" id="IPR019734">
    <property type="entry name" value="TPR_rpt"/>
</dbReference>
<dbReference type="Gene3D" id="1.25.40.10">
    <property type="entry name" value="Tetratricopeptide repeat domain"/>
    <property type="match status" value="1"/>
</dbReference>
<evidence type="ECO:0000256" key="2">
    <source>
        <dbReference type="SAM" id="Phobius"/>
    </source>
</evidence>
<keyword evidence="2" id="KW-0812">Transmembrane</keyword>
<sequence>MMILKRSIWSLLLVAFLAAPIKADELTRAFLDGAKNYDAGNYDAAIAEFSKIIAVGIKNGKLFYNIGNAYLKSGDLGNAMLWYERALKLRPNDPDLKFNHQYALTLVKDAKEDNRGPILKVLFFWQHFLSAATVQWTALTLNLLFWLILALQALRRKRTLQLPRYVVLVLTVVFTLTVFYNHYTSNYVKHAVILADKISVRSGLTQDSTELFVLHAGSKVKIDKDNKDFYRIYFSDGKIGWLRQSDVGVI</sequence>
<name>A0A8J6NX50_9BACT</name>
<protein>
    <submittedName>
        <fullName evidence="5">Tetratricopeptide repeat protein</fullName>
    </submittedName>
</protein>
<dbReference type="InterPro" id="IPR003646">
    <property type="entry name" value="SH3-like_bac-type"/>
</dbReference>
<comment type="caution">
    <text evidence="5">The sequence shown here is derived from an EMBL/GenBank/DDBJ whole genome shotgun (WGS) entry which is preliminary data.</text>
</comment>
<dbReference type="Gene3D" id="2.30.30.40">
    <property type="entry name" value="SH3 Domains"/>
    <property type="match status" value="1"/>
</dbReference>
<evidence type="ECO:0000313" key="5">
    <source>
        <dbReference type="EMBL" id="MBC8430346.1"/>
    </source>
</evidence>
<keyword evidence="2" id="KW-0472">Membrane</keyword>
<keyword evidence="3" id="KW-0732">Signal</keyword>
<dbReference type="AlphaFoldDB" id="A0A8J6NX50"/>
<dbReference type="SMART" id="SM00028">
    <property type="entry name" value="TPR"/>
    <property type="match status" value="1"/>
</dbReference>
<dbReference type="InterPro" id="IPR011990">
    <property type="entry name" value="TPR-like_helical_dom_sf"/>
</dbReference>
<feature type="transmembrane region" description="Helical" evidence="2">
    <location>
        <begin position="128"/>
        <end position="150"/>
    </location>
</feature>